<evidence type="ECO:0000256" key="1">
    <source>
        <dbReference type="SAM" id="MobiDB-lite"/>
    </source>
</evidence>
<keyword evidence="2" id="KW-0472">Membrane</keyword>
<feature type="transmembrane region" description="Helical" evidence="2">
    <location>
        <begin position="20"/>
        <end position="38"/>
    </location>
</feature>
<feature type="compositionally biased region" description="Polar residues" evidence="1">
    <location>
        <begin position="82"/>
        <end position="99"/>
    </location>
</feature>
<evidence type="ECO:0000313" key="4">
    <source>
        <dbReference type="EMBL" id="ATZ50823.1"/>
    </source>
</evidence>
<organism evidence="4 5">
    <name type="scientific">Botryotinia fuckeliana (strain B05.10)</name>
    <name type="common">Noble rot fungus</name>
    <name type="synonym">Botrytis cinerea</name>
    <dbReference type="NCBI Taxonomy" id="332648"/>
    <lineage>
        <taxon>Eukaryota</taxon>
        <taxon>Fungi</taxon>
        <taxon>Dikarya</taxon>
        <taxon>Ascomycota</taxon>
        <taxon>Pezizomycotina</taxon>
        <taxon>Leotiomycetes</taxon>
        <taxon>Helotiales</taxon>
        <taxon>Sclerotiniaceae</taxon>
        <taxon>Botrytis</taxon>
    </lineage>
</organism>
<dbReference type="Proteomes" id="UP000001798">
    <property type="component" value="Chromosome 6"/>
</dbReference>
<reference evidence="4 5" key="1">
    <citation type="journal article" date="2011" name="PLoS Genet.">
        <title>Genomic analysis of the necrotrophic fungal pathogens Sclerotinia sclerotiorum and Botrytis cinerea.</title>
        <authorList>
            <person name="Amselem J."/>
            <person name="Cuomo C.A."/>
            <person name="van Kan J.A."/>
            <person name="Viaud M."/>
            <person name="Benito E.P."/>
            <person name="Couloux A."/>
            <person name="Coutinho P.M."/>
            <person name="de Vries R.P."/>
            <person name="Dyer P.S."/>
            <person name="Fillinger S."/>
            <person name="Fournier E."/>
            <person name="Gout L."/>
            <person name="Hahn M."/>
            <person name="Kohn L."/>
            <person name="Lapalu N."/>
            <person name="Plummer K.M."/>
            <person name="Pradier J.M."/>
            <person name="Quevillon E."/>
            <person name="Sharon A."/>
            <person name="Simon A."/>
            <person name="ten Have A."/>
            <person name="Tudzynski B."/>
            <person name="Tudzynski P."/>
            <person name="Wincker P."/>
            <person name="Andrew M."/>
            <person name="Anthouard V."/>
            <person name="Beever R.E."/>
            <person name="Beffa R."/>
            <person name="Benoit I."/>
            <person name="Bouzid O."/>
            <person name="Brault B."/>
            <person name="Chen Z."/>
            <person name="Choquer M."/>
            <person name="Collemare J."/>
            <person name="Cotton P."/>
            <person name="Danchin E.G."/>
            <person name="Da Silva C."/>
            <person name="Gautier A."/>
            <person name="Giraud C."/>
            <person name="Giraud T."/>
            <person name="Gonzalez C."/>
            <person name="Grossetete S."/>
            <person name="Guldener U."/>
            <person name="Henrissat B."/>
            <person name="Howlett B.J."/>
            <person name="Kodira C."/>
            <person name="Kretschmer M."/>
            <person name="Lappartient A."/>
            <person name="Leroch M."/>
            <person name="Levis C."/>
            <person name="Mauceli E."/>
            <person name="Neuveglise C."/>
            <person name="Oeser B."/>
            <person name="Pearson M."/>
            <person name="Poulain J."/>
            <person name="Poussereau N."/>
            <person name="Quesneville H."/>
            <person name="Rascle C."/>
            <person name="Schumacher J."/>
            <person name="Segurens B."/>
            <person name="Sexton A."/>
            <person name="Silva E."/>
            <person name="Sirven C."/>
            <person name="Soanes D.M."/>
            <person name="Talbot N.J."/>
            <person name="Templeton M."/>
            <person name="Yandava C."/>
            <person name="Yarden O."/>
            <person name="Zeng Q."/>
            <person name="Rollins J.A."/>
            <person name="Lebrun M.H."/>
            <person name="Dickman M."/>
        </authorList>
    </citation>
    <scope>NUCLEOTIDE SEQUENCE [LARGE SCALE GENOMIC DNA]</scope>
    <source>
        <strain evidence="4 5">B05.10</strain>
    </source>
</reference>
<reference evidence="4 5" key="2">
    <citation type="journal article" date="2012" name="Eukaryot. Cell">
        <title>Genome update of Botrytis cinerea strains B05.10 and T4.</title>
        <authorList>
            <person name="Staats M."/>
            <person name="van Kan J.A."/>
        </authorList>
    </citation>
    <scope>NUCLEOTIDE SEQUENCE [LARGE SCALE GENOMIC DNA]</scope>
    <source>
        <strain evidence="4 5">B05.10</strain>
    </source>
</reference>
<feature type="region of interest" description="Disordered" evidence="1">
    <location>
        <begin position="355"/>
        <end position="376"/>
    </location>
</feature>
<dbReference type="InterPro" id="IPR043729">
    <property type="entry name" value="DUF5672"/>
</dbReference>
<dbReference type="Pfam" id="PF18922">
    <property type="entry name" value="DUF5672"/>
    <property type="match status" value="1"/>
</dbReference>
<reference evidence="4 5" key="3">
    <citation type="journal article" date="2017" name="Mol. Plant Pathol.">
        <title>A gapless genome sequence of the fungus Botrytis cinerea.</title>
        <authorList>
            <person name="Van Kan J.A."/>
            <person name="Stassen J.H."/>
            <person name="Mosbach A."/>
            <person name="Van Der Lee T.A."/>
            <person name="Faino L."/>
            <person name="Farmer A.D."/>
            <person name="Papasotiriou D.G."/>
            <person name="Zhou S."/>
            <person name="Seidl M.F."/>
            <person name="Cottam E."/>
            <person name="Edel D."/>
            <person name="Hahn M."/>
            <person name="Schwartz D.C."/>
            <person name="Dietrich R.A."/>
            <person name="Widdison S."/>
            <person name="Scalliet G."/>
        </authorList>
    </citation>
    <scope>NUCLEOTIDE SEQUENCE [LARGE SCALE GENOMIC DNA]</scope>
    <source>
        <strain evidence="4 5">B05.10</strain>
    </source>
</reference>
<evidence type="ECO:0000259" key="3">
    <source>
        <dbReference type="Pfam" id="PF18922"/>
    </source>
</evidence>
<dbReference type="VEuPathDB" id="FungiDB:Bcin06g03020"/>
<keyword evidence="5" id="KW-1185">Reference proteome</keyword>
<evidence type="ECO:0000256" key="2">
    <source>
        <dbReference type="SAM" id="Phobius"/>
    </source>
</evidence>
<protein>
    <recommendedName>
        <fullName evidence="3">DUF5672 domain-containing protein</fullName>
    </recommendedName>
</protein>
<feature type="region of interest" description="Disordered" evidence="1">
    <location>
        <begin position="56"/>
        <end position="99"/>
    </location>
</feature>
<proteinExistence type="predicted"/>
<keyword evidence="2" id="KW-1133">Transmembrane helix</keyword>
<dbReference type="GeneID" id="5436818"/>
<dbReference type="RefSeq" id="XP_024549221.1">
    <property type="nucleotide sequence ID" value="XM_024693435.1"/>
</dbReference>
<dbReference type="AlphaFoldDB" id="A0A384JJT2"/>
<sequence length="376" mass="41851">MAPAHESGSFLWNRKMHRSLIFATCILSLLMLVFYYQYDLSSISKFHLDKLTPGGSSAVGDSVAPESKSSTANLEGDLATGSPKTSIASTGSKGGSTNTKVELDQTRVALLLETRPIPHLPALLAHFISVLPAPWVFRFVGTPEANALISSSSSLSGHVKTGKLVITELPEKYAIKDQETISMTLTDLTFYRDFLAPAEWVLMFQSDSMICASSEYNIEDWISKDYSWVGAPWNMAVKGGNGGLSLRHIPPIIKILEKEVRKPGTPWEDRWICDRLIESDASKMPGPDVEVKFSVESQWYEKPFGYHLIGSGKFLVPAVWDNKERRKHILEYCPEVKIVLDMDLIKETEKLTKELEELKSPKAGTEKEKGKEDGPK</sequence>
<keyword evidence="2" id="KW-0812">Transmembrane</keyword>
<dbReference type="EMBL" id="CP009810">
    <property type="protein sequence ID" value="ATZ50823.1"/>
    <property type="molecule type" value="Genomic_DNA"/>
</dbReference>
<feature type="domain" description="DUF5672" evidence="3">
    <location>
        <begin position="166"/>
        <end position="307"/>
    </location>
</feature>
<dbReference type="KEGG" id="bfu:BCIN_06g03020"/>
<dbReference type="OrthoDB" id="10025998at2759"/>
<name>A0A384JJT2_BOTFB</name>
<accession>A0A384JJT2</accession>
<gene>
    <name evidence="4" type="ORF">BCIN_06g03020</name>
</gene>
<evidence type="ECO:0000313" key="5">
    <source>
        <dbReference type="Proteomes" id="UP000001798"/>
    </source>
</evidence>